<protein>
    <submittedName>
        <fullName evidence="5">Transcriptional regulator, GntR family</fullName>
    </submittedName>
</protein>
<dbReference type="SUPFAM" id="SSF48008">
    <property type="entry name" value="GntR ligand-binding domain-like"/>
    <property type="match status" value="1"/>
</dbReference>
<dbReference type="PANTHER" id="PTHR43537:SF49">
    <property type="entry name" value="TRANSCRIPTIONAL REGULATORY PROTEIN"/>
    <property type="match status" value="1"/>
</dbReference>
<dbReference type="STRING" id="571298.SAMN04488026_107118"/>
<dbReference type="AlphaFoldDB" id="A0A1G9HZC9"/>
<dbReference type="InterPro" id="IPR011711">
    <property type="entry name" value="GntR_C"/>
</dbReference>
<dbReference type="SMART" id="SM00345">
    <property type="entry name" value="HTH_GNTR"/>
    <property type="match status" value="1"/>
</dbReference>
<dbReference type="Proteomes" id="UP000199382">
    <property type="component" value="Unassembled WGS sequence"/>
</dbReference>
<evidence type="ECO:0000256" key="2">
    <source>
        <dbReference type="ARBA" id="ARBA00023125"/>
    </source>
</evidence>
<dbReference type="GO" id="GO:0003677">
    <property type="term" value="F:DNA binding"/>
    <property type="evidence" value="ECO:0007669"/>
    <property type="project" value="UniProtKB-KW"/>
</dbReference>
<organism evidence="5 6">
    <name type="scientific">Aliiruegeria lutimaris</name>
    <dbReference type="NCBI Taxonomy" id="571298"/>
    <lineage>
        <taxon>Bacteria</taxon>
        <taxon>Pseudomonadati</taxon>
        <taxon>Pseudomonadota</taxon>
        <taxon>Alphaproteobacteria</taxon>
        <taxon>Rhodobacterales</taxon>
        <taxon>Roseobacteraceae</taxon>
        <taxon>Aliiruegeria</taxon>
    </lineage>
</organism>
<dbReference type="Gene3D" id="1.10.10.10">
    <property type="entry name" value="Winged helix-like DNA-binding domain superfamily/Winged helix DNA-binding domain"/>
    <property type="match status" value="1"/>
</dbReference>
<proteinExistence type="predicted"/>
<dbReference type="InterPro" id="IPR000524">
    <property type="entry name" value="Tscrpt_reg_HTH_GntR"/>
</dbReference>
<dbReference type="RefSeq" id="WP_093162803.1">
    <property type="nucleotide sequence ID" value="NZ_FNEK01000071.1"/>
</dbReference>
<evidence type="ECO:0000313" key="6">
    <source>
        <dbReference type="Proteomes" id="UP000199382"/>
    </source>
</evidence>
<dbReference type="PANTHER" id="PTHR43537">
    <property type="entry name" value="TRANSCRIPTIONAL REGULATOR, GNTR FAMILY"/>
    <property type="match status" value="1"/>
</dbReference>
<keyword evidence="2" id="KW-0238">DNA-binding</keyword>
<sequence length="221" mass="24755">MSDIRKFIHEKELKAGDVLPSETAFANQLGISRTVAREALRGLAALRILDVGSGRRARVAGPTAEALAVIVEHTVYTKQLSVAQVQDVRRTLEMRTVSLAALHRSDRQALELLELVSGMEEALERDSHRVRDLDIRFHELIAQASGNPIYSVLINSFRIITRQTWDIGWHARGTPENRLENIKCHERIARAITTREAVRAEAAMSEHFDSSFMVLLKAGVN</sequence>
<dbReference type="SMART" id="SM00895">
    <property type="entry name" value="FCD"/>
    <property type="match status" value="1"/>
</dbReference>
<evidence type="ECO:0000256" key="1">
    <source>
        <dbReference type="ARBA" id="ARBA00023015"/>
    </source>
</evidence>
<dbReference type="OrthoDB" id="9800645at2"/>
<dbReference type="PROSITE" id="PS50949">
    <property type="entry name" value="HTH_GNTR"/>
    <property type="match status" value="1"/>
</dbReference>
<feature type="domain" description="HTH gntR-type" evidence="4">
    <location>
        <begin position="1"/>
        <end position="62"/>
    </location>
</feature>
<dbReference type="Pfam" id="PF00392">
    <property type="entry name" value="GntR"/>
    <property type="match status" value="1"/>
</dbReference>
<dbReference type="SUPFAM" id="SSF46785">
    <property type="entry name" value="Winged helix' DNA-binding domain"/>
    <property type="match status" value="1"/>
</dbReference>
<evidence type="ECO:0000259" key="4">
    <source>
        <dbReference type="PROSITE" id="PS50949"/>
    </source>
</evidence>
<reference evidence="5 6" key="1">
    <citation type="submission" date="2016-10" db="EMBL/GenBank/DDBJ databases">
        <authorList>
            <person name="de Groot N.N."/>
        </authorList>
    </citation>
    <scope>NUCLEOTIDE SEQUENCE [LARGE SCALE GENOMIC DNA]</scope>
    <source>
        <strain evidence="5 6">DSM 25294</strain>
    </source>
</reference>
<evidence type="ECO:0000256" key="3">
    <source>
        <dbReference type="ARBA" id="ARBA00023163"/>
    </source>
</evidence>
<accession>A0A1G9HZC9</accession>
<dbReference type="InterPro" id="IPR036388">
    <property type="entry name" value="WH-like_DNA-bd_sf"/>
</dbReference>
<keyword evidence="1" id="KW-0805">Transcription regulation</keyword>
<keyword evidence="3" id="KW-0804">Transcription</keyword>
<evidence type="ECO:0000313" key="5">
    <source>
        <dbReference type="EMBL" id="SDL18024.1"/>
    </source>
</evidence>
<keyword evidence="6" id="KW-1185">Reference proteome</keyword>
<dbReference type="PRINTS" id="PR00035">
    <property type="entry name" value="HTHGNTR"/>
</dbReference>
<dbReference type="CDD" id="cd07377">
    <property type="entry name" value="WHTH_GntR"/>
    <property type="match status" value="1"/>
</dbReference>
<dbReference type="InterPro" id="IPR036390">
    <property type="entry name" value="WH_DNA-bd_sf"/>
</dbReference>
<gene>
    <name evidence="5" type="ORF">SAMN04488026_107118</name>
</gene>
<dbReference type="GO" id="GO:0003700">
    <property type="term" value="F:DNA-binding transcription factor activity"/>
    <property type="evidence" value="ECO:0007669"/>
    <property type="project" value="InterPro"/>
</dbReference>
<dbReference type="Pfam" id="PF07729">
    <property type="entry name" value="FCD"/>
    <property type="match status" value="1"/>
</dbReference>
<dbReference type="Gene3D" id="1.20.120.530">
    <property type="entry name" value="GntR ligand-binding domain-like"/>
    <property type="match status" value="1"/>
</dbReference>
<name>A0A1G9HZC9_9RHOB</name>
<dbReference type="EMBL" id="FNEK01000071">
    <property type="protein sequence ID" value="SDL18024.1"/>
    <property type="molecule type" value="Genomic_DNA"/>
</dbReference>
<dbReference type="InterPro" id="IPR008920">
    <property type="entry name" value="TF_FadR/GntR_C"/>
</dbReference>